<dbReference type="GO" id="GO:0006152">
    <property type="term" value="P:purine nucleoside catabolic process"/>
    <property type="evidence" value="ECO:0007669"/>
    <property type="project" value="TreeGrafter"/>
</dbReference>
<comment type="caution">
    <text evidence="5">The sequence shown here is derived from an EMBL/GenBank/DDBJ whole genome shotgun (WGS) entry which is preliminary data.</text>
</comment>
<dbReference type="GO" id="GO:0004731">
    <property type="term" value="F:purine-nucleoside phosphorylase activity"/>
    <property type="evidence" value="ECO:0007669"/>
    <property type="project" value="TreeGrafter"/>
</dbReference>
<dbReference type="GO" id="GO:0005829">
    <property type="term" value="C:cytosol"/>
    <property type="evidence" value="ECO:0007669"/>
    <property type="project" value="TreeGrafter"/>
</dbReference>
<evidence type="ECO:0000313" key="5">
    <source>
        <dbReference type="EMBL" id="PTN05595.1"/>
    </source>
</evidence>
<evidence type="ECO:0000256" key="2">
    <source>
        <dbReference type="ARBA" id="ARBA00021980"/>
    </source>
</evidence>
<dbReference type="RefSeq" id="WP_107823702.1">
    <property type="nucleotide sequence ID" value="NZ_OY782574.1"/>
</dbReference>
<dbReference type="AlphaFoldDB" id="A0A2T5BXK3"/>
<evidence type="ECO:0000256" key="3">
    <source>
        <dbReference type="ARBA" id="ARBA00048447"/>
    </source>
</evidence>
<gene>
    <name evidence="5" type="ORF">C8N47_12614</name>
</gene>
<protein>
    <recommendedName>
        <fullName evidence="2">Uridine phosphorylase</fullName>
        <ecNumber evidence="1">2.4.2.3</ecNumber>
    </recommendedName>
</protein>
<evidence type="ECO:0000313" key="6">
    <source>
        <dbReference type="Proteomes" id="UP000243525"/>
    </source>
</evidence>
<dbReference type="Gene3D" id="3.40.50.1580">
    <property type="entry name" value="Nucleoside phosphorylase domain"/>
    <property type="match status" value="1"/>
</dbReference>
<dbReference type="InterPro" id="IPR035994">
    <property type="entry name" value="Nucleoside_phosphorylase_sf"/>
</dbReference>
<feature type="domain" description="Nucleoside phosphorylase" evidence="4">
    <location>
        <begin position="29"/>
        <end position="270"/>
    </location>
</feature>
<dbReference type="PANTHER" id="PTHR43691">
    <property type="entry name" value="URIDINE PHOSPHORYLASE"/>
    <property type="match status" value="1"/>
</dbReference>
<organism evidence="5 6">
    <name type="scientific">Mangrovibacterium marinum</name>
    <dbReference type="NCBI Taxonomy" id="1639118"/>
    <lineage>
        <taxon>Bacteria</taxon>
        <taxon>Pseudomonadati</taxon>
        <taxon>Bacteroidota</taxon>
        <taxon>Bacteroidia</taxon>
        <taxon>Marinilabiliales</taxon>
        <taxon>Prolixibacteraceae</taxon>
        <taxon>Mangrovibacterium</taxon>
    </lineage>
</organism>
<evidence type="ECO:0000256" key="1">
    <source>
        <dbReference type="ARBA" id="ARBA00011888"/>
    </source>
</evidence>
<dbReference type="SUPFAM" id="SSF53167">
    <property type="entry name" value="Purine and uridine phosphorylases"/>
    <property type="match status" value="1"/>
</dbReference>
<sequence length="289" mass="31747">MIGSSELIINPDGTVFHLHLKPEHLADNIILVGDPGRVELIASLFSTIEVKTANREFVSVTGQYRGIGFTVLSTGIGTDNIDIVLNELDALANIDFVTREVRAEKRSLNIVRIGTSGGLQPYLDVNSFVVSEKAIGFDGLLNFYANRDSVSDLAFEKQLKSHLNWNRQLASPYVVSSSSKLFDKFQTNDFTPGVTISAPGFYGPQGRVLRLPLADPQINAKIEDFSYQGAKITNYEMECSAIYGLSALLGHHALTVCLIIANRLSKQANGDYHSSMKKLIRLVLDKLAE</sequence>
<keyword evidence="6" id="KW-1185">Reference proteome</keyword>
<dbReference type="InterPro" id="IPR000845">
    <property type="entry name" value="Nucleoside_phosphorylase_d"/>
</dbReference>
<dbReference type="Proteomes" id="UP000243525">
    <property type="component" value="Unassembled WGS sequence"/>
</dbReference>
<name>A0A2T5BXK3_9BACT</name>
<dbReference type="EC" id="2.4.2.3" evidence="1"/>
<evidence type="ECO:0000259" key="4">
    <source>
        <dbReference type="Pfam" id="PF01048"/>
    </source>
</evidence>
<reference evidence="5 6" key="1">
    <citation type="submission" date="2018-04" db="EMBL/GenBank/DDBJ databases">
        <title>Genomic Encyclopedia of Archaeal and Bacterial Type Strains, Phase II (KMG-II): from individual species to whole genera.</title>
        <authorList>
            <person name="Goeker M."/>
        </authorList>
    </citation>
    <scope>NUCLEOTIDE SEQUENCE [LARGE SCALE GENOMIC DNA]</scope>
    <source>
        <strain evidence="5 6">DSM 28823</strain>
    </source>
</reference>
<comment type="catalytic activity">
    <reaction evidence="3">
        <text>uridine + phosphate = alpha-D-ribose 1-phosphate + uracil</text>
        <dbReference type="Rhea" id="RHEA:24388"/>
        <dbReference type="ChEBI" id="CHEBI:16704"/>
        <dbReference type="ChEBI" id="CHEBI:17568"/>
        <dbReference type="ChEBI" id="CHEBI:43474"/>
        <dbReference type="ChEBI" id="CHEBI:57720"/>
        <dbReference type="EC" id="2.4.2.3"/>
    </reaction>
</comment>
<dbReference type="CDD" id="cd00436">
    <property type="entry name" value="UP_TbUP-like"/>
    <property type="match status" value="1"/>
</dbReference>
<dbReference type="Pfam" id="PF01048">
    <property type="entry name" value="PNP_UDP_1"/>
    <property type="match status" value="1"/>
</dbReference>
<dbReference type="PANTHER" id="PTHR43691:SF11">
    <property type="entry name" value="FI09636P-RELATED"/>
    <property type="match status" value="1"/>
</dbReference>
<proteinExistence type="predicted"/>
<accession>A0A2T5BXK3</accession>
<dbReference type="GO" id="GO:0004850">
    <property type="term" value="F:uridine phosphorylase activity"/>
    <property type="evidence" value="ECO:0007669"/>
    <property type="project" value="UniProtKB-EC"/>
</dbReference>
<dbReference type="OrthoDB" id="9772602at2"/>
<dbReference type="EMBL" id="QAAD01000026">
    <property type="protein sequence ID" value="PTN05595.1"/>
    <property type="molecule type" value="Genomic_DNA"/>
</dbReference>